<dbReference type="SMART" id="SM00698">
    <property type="entry name" value="MORN"/>
    <property type="match status" value="21"/>
</dbReference>
<evidence type="ECO:0000256" key="2">
    <source>
        <dbReference type="PROSITE-ProRule" id="PRU00042"/>
    </source>
</evidence>
<dbReference type="InterPro" id="IPR003409">
    <property type="entry name" value="MORN"/>
</dbReference>
<keyword evidence="1" id="KW-0677">Repeat</keyword>
<evidence type="ECO:0000259" key="4">
    <source>
        <dbReference type="PROSITE" id="PS50020"/>
    </source>
</evidence>
<protein>
    <submittedName>
        <fullName evidence="6">Phosphatidylinositol 4-phosphate 5-kinase 1</fullName>
    </submittedName>
</protein>
<dbReference type="InParanoid" id="A0A2R5GX68"/>
<evidence type="ECO:0000313" key="7">
    <source>
        <dbReference type="Proteomes" id="UP000241890"/>
    </source>
</evidence>
<accession>A0A2R5GX68</accession>
<dbReference type="PROSITE" id="PS50020">
    <property type="entry name" value="WW_DOMAIN_2"/>
    <property type="match status" value="1"/>
</dbReference>
<dbReference type="PROSITE" id="PS01159">
    <property type="entry name" value="WW_DOMAIN_1"/>
    <property type="match status" value="1"/>
</dbReference>
<dbReference type="PANTHER" id="PTHR43215">
    <property type="entry name" value="RADIAL SPOKE HEAD 1 HOMOLOG"/>
    <property type="match status" value="1"/>
</dbReference>
<dbReference type="SUPFAM" id="SSF51045">
    <property type="entry name" value="WW domain"/>
    <property type="match status" value="1"/>
</dbReference>
<dbReference type="Pfam" id="PF02493">
    <property type="entry name" value="MORN"/>
    <property type="match status" value="21"/>
</dbReference>
<dbReference type="InterPro" id="IPR013087">
    <property type="entry name" value="Znf_C2H2_type"/>
</dbReference>
<feature type="region of interest" description="Disordered" evidence="3">
    <location>
        <begin position="280"/>
        <end position="329"/>
    </location>
</feature>
<organism evidence="6 7">
    <name type="scientific">Hondaea fermentalgiana</name>
    <dbReference type="NCBI Taxonomy" id="2315210"/>
    <lineage>
        <taxon>Eukaryota</taxon>
        <taxon>Sar</taxon>
        <taxon>Stramenopiles</taxon>
        <taxon>Bigyra</taxon>
        <taxon>Labyrinthulomycetes</taxon>
        <taxon>Thraustochytrida</taxon>
        <taxon>Thraustochytriidae</taxon>
        <taxon>Hondaea</taxon>
    </lineage>
</organism>
<dbReference type="PROSITE" id="PS50157">
    <property type="entry name" value="ZINC_FINGER_C2H2_2"/>
    <property type="match status" value="1"/>
</dbReference>
<dbReference type="EMBL" id="BEYU01000150">
    <property type="protein sequence ID" value="GBG33283.1"/>
    <property type="molecule type" value="Genomic_DNA"/>
</dbReference>
<dbReference type="Pfam" id="PF00397">
    <property type="entry name" value="WW"/>
    <property type="match status" value="1"/>
</dbReference>
<keyword evidence="6" id="KW-0808">Transferase</keyword>
<evidence type="ECO:0000313" key="6">
    <source>
        <dbReference type="EMBL" id="GBG33283.1"/>
    </source>
</evidence>
<feature type="domain" description="C2H2-type" evidence="5">
    <location>
        <begin position="81"/>
        <end position="110"/>
    </location>
</feature>
<proteinExistence type="predicted"/>
<comment type="caution">
    <text evidence="6">The sequence shown here is derived from an EMBL/GenBank/DDBJ whole genome shotgun (WGS) entry which is preliminary data.</text>
</comment>
<evidence type="ECO:0000256" key="3">
    <source>
        <dbReference type="SAM" id="MobiDB-lite"/>
    </source>
</evidence>
<dbReference type="Gene3D" id="2.20.70.10">
    <property type="match status" value="1"/>
</dbReference>
<dbReference type="Gene3D" id="2.20.110.10">
    <property type="entry name" value="Histone H3 K4-specific methyltransferase SET7/9 N-terminal domain"/>
    <property type="match status" value="8"/>
</dbReference>
<sequence>MQAVARGRLGRKRREELLLEQKRVVPKGVPLRILLMRSRVLRKVDTWKEMRDAETNAVFYYNTANTETQWDPPFEMNQGRFDCNWGHCELSFESFEALEIHRREHNWLCPACWHLNHCDIFPHCSNCSNNLDIDGHHMGEIVPEALTNQELLMHLQARKLGIFASRQDMISKLNDILMRERKFKQREQSRRRRTTCQHSSTESPSNAPEANNEDILPILRPRLSIEPVPDDRWPHFSMVEARAALEARRASDDGDDASKSDFLDMDTFKRELARLQQEGACKPVGLDENASEDNSIRRNESSKTKSVKRKKKPPKRKGPFRIPDHIDPQTVYSDKVRNGRGTRRIGTALYTGPLVQGQLCGNGTLRYGDGSEYRGDFRDNVRHGKGTLRKADGTIFQGEWRYNLRHGFGVETSPAGDKLEGRWSHGFIEGKGQLASANGDTFCGDFCRGKFHGTGTFTKANGDTFVGRIKDGAAEGPGILKIALNNEVYRGHFFKDNRHGYGVCSYGSNFVYTGTWLAGRYDGHGRLENIATGELYDGTWELGRMGGAGILVLANGDIFDGKFSGGTACGQGTYLYRKSGCVYVGNWKQSKKHGQGQLYFGSGAHYVGTFFKGSLHGIGIFTYKDGSVYHGAFFRGKRNGRGKYTFANGNVLQGEFAENKINGEGVMVYTKHGHRYEGQWKNNQRHGMGTMYFNDTSVYTGEFSHDRMTGTGCFTTNPGTVLQEVYEGDILDGCRHGRGKFTDKSGAVYEGDWLKNKRHGQGRFDDCAGFCYEGAFVNDAFSGRGIATYPDGSCYRGDWQGGLMHGEGTLTKANGHVFTGVFIHGQRHGQGRVKYPKTIPYAQAENAFVGSWLADKRSGFGTYLLNCRSQPSRTGDHASRSPGQSPDAGDSRGEIDHDNTSDSNGELILIPGDPDTDPMGDALGQLVKVRVFAS</sequence>
<dbReference type="InterPro" id="IPR001202">
    <property type="entry name" value="WW_dom"/>
</dbReference>
<gene>
    <name evidence="6" type="ORF">FCC1311_095072</name>
</gene>
<evidence type="ECO:0000259" key="5">
    <source>
        <dbReference type="PROSITE" id="PS50157"/>
    </source>
</evidence>
<feature type="region of interest" description="Disordered" evidence="3">
    <location>
        <begin position="183"/>
        <end position="213"/>
    </location>
</feature>
<feature type="compositionally biased region" description="Polar residues" evidence="3">
    <location>
        <begin position="196"/>
        <end position="209"/>
    </location>
</feature>
<dbReference type="CDD" id="cd00201">
    <property type="entry name" value="WW"/>
    <property type="match status" value="1"/>
</dbReference>
<dbReference type="AlphaFoldDB" id="A0A2R5GX68"/>
<keyword evidence="2" id="KW-0479">Metal-binding</keyword>
<evidence type="ECO:0000256" key="1">
    <source>
        <dbReference type="ARBA" id="ARBA00022737"/>
    </source>
</evidence>
<dbReference type="PANTHER" id="PTHR43215:SF14">
    <property type="entry name" value="RADIAL SPOKE HEAD 1 HOMOLOG"/>
    <property type="match status" value="1"/>
</dbReference>
<keyword evidence="2" id="KW-0862">Zinc</keyword>
<reference evidence="6 7" key="1">
    <citation type="submission" date="2017-12" db="EMBL/GenBank/DDBJ databases">
        <title>Sequencing, de novo assembly and annotation of complete genome of a new Thraustochytrid species, strain FCC1311.</title>
        <authorList>
            <person name="Sedici K."/>
            <person name="Godart F."/>
            <person name="Aiese Cigliano R."/>
            <person name="Sanseverino W."/>
            <person name="Barakat M."/>
            <person name="Ortet P."/>
            <person name="Marechal E."/>
            <person name="Cagnac O."/>
            <person name="Amato A."/>
        </authorList>
    </citation>
    <scope>NUCLEOTIDE SEQUENCE [LARGE SCALE GENOMIC DNA]</scope>
</reference>
<dbReference type="GO" id="GO:0008270">
    <property type="term" value="F:zinc ion binding"/>
    <property type="evidence" value="ECO:0007669"/>
    <property type="project" value="UniProtKB-KW"/>
</dbReference>
<dbReference type="PROSITE" id="PS50096">
    <property type="entry name" value="IQ"/>
    <property type="match status" value="1"/>
</dbReference>
<keyword evidence="6" id="KW-0418">Kinase</keyword>
<keyword evidence="7" id="KW-1185">Reference proteome</keyword>
<dbReference type="GO" id="GO:0016301">
    <property type="term" value="F:kinase activity"/>
    <property type="evidence" value="ECO:0007669"/>
    <property type="project" value="UniProtKB-KW"/>
</dbReference>
<feature type="compositionally biased region" description="Basic and acidic residues" evidence="3">
    <location>
        <begin position="889"/>
        <end position="900"/>
    </location>
</feature>
<feature type="compositionally biased region" description="Basic residues" evidence="3">
    <location>
        <begin position="305"/>
        <end position="319"/>
    </location>
</feature>
<keyword evidence="2" id="KW-0863">Zinc-finger</keyword>
<dbReference type="SUPFAM" id="SSF82185">
    <property type="entry name" value="Histone H3 K4-specific methyltransferase SET7/9 N-terminal domain"/>
    <property type="match status" value="5"/>
</dbReference>
<dbReference type="PROSITE" id="PS00028">
    <property type="entry name" value="ZINC_FINGER_C2H2_1"/>
    <property type="match status" value="1"/>
</dbReference>
<dbReference type="InterPro" id="IPR036020">
    <property type="entry name" value="WW_dom_sf"/>
</dbReference>
<dbReference type="Proteomes" id="UP000241890">
    <property type="component" value="Unassembled WGS sequence"/>
</dbReference>
<feature type="domain" description="WW" evidence="4">
    <location>
        <begin position="47"/>
        <end position="75"/>
    </location>
</feature>
<name>A0A2R5GX68_9STRA</name>
<feature type="compositionally biased region" description="Basic and acidic residues" evidence="3">
    <location>
        <begin position="294"/>
        <end position="303"/>
    </location>
</feature>
<feature type="region of interest" description="Disordered" evidence="3">
    <location>
        <begin position="870"/>
        <end position="921"/>
    </location>
</feature>
<dbReference type="OrthoDB" id="270720at2759"/>